<dbReference type="PANTHER" id="PTHR10322">
    <property type="entry name" value="DNA POLYMERASE CATALYTIC SUBUNIT"/>
    <property type="match status" value="1"/>
</dbReference>
<dbReference type="Gene3D" id="3.90.1600.10">
    <property type="entry name" value="Palm domain of DNA polymerase"/>
    <property type="match status" value="1"/>
</dbReference>
<dbReference type="SUPFAM" id="SSF53098">
    <property type="entry name" value="Ribonuclease H-like"/>
    <property type="match status" value="1"/>
</dbReference>
<proteinExistence type="inferred from homology"/>
<comment type="catalytic activity">
    <reaction evidence="7">
        <text>DNA(n) + a 2'-deoxyribonucleoside 5'-triphosphate = DNA(n+1) + diphosphate</text>
        <dbReference type="Rhea" id="RHEA:22508"/>
        <dbReference type="Rhea" id="RHEA-COMP:17339"/>
        <dbReference type="Rhea" id="RHEA-COMP:17340"/>
        <dbReference type="ChEBI" id="CHEBI:33019"/>
        <dbReference type="ChEBI" id="CHEBI:61560"/>
        <dbReference type="ChEBI" id="CHEBI:173112"/>
        <dbReference type="EC" id="2.7.7.7"/>
    </reaction>
</comment>
<keyword evidence="4" id="KW-0548">Nucleotidyltransferase</keyword>
<evidence type="ECO:0000313" key="12">
    <source>
        <dbReference type="Proteomes" id="UP000231990"/>
    </source>
</evidence>
<evidence type="ECO:0000256" key="4">
    <source>
        <dbReference type="ARBA" id="ARBA00022695"/>
    </source>
</evidence>
<keyword evidence="3" id="KW-0808">Transferase</keyword>
<dbReference type="RefSeq" id="WP_100715376.1">
    <property type="nucleotide sequence ID" value="NZ_NPDY01000029.1"/>
</dbReference>
<dbReference type="AlphaFoldDB" id="A0A2M9ZI80"/>
<keyword evidence="5" id="KW-0239">DNA-directed DNA polymerase</keyword>
<dbReference type="InterPro" id="IPR042087">
    <property type="entry name" value="DNA_pol_B_thumb"/>
</dbReference>
<dbReference type="InterPro" id="IPR012337">
    <property type="entry name" value="RNaseH-like_sf"/>
</dbReference>
<dbReference type="Gene3D" id="3.30.342.10">
    <property type="entry name" value="DNA Polymerase, chain B, domain 1"/>
    <property type="match status" value="1"/>
</dbReference>
<dbReference type="InterPro" id="IPR023211">
    <property type="entry name" value="DNA_pol_palm_dom_sf"/>
</dbReference>
<keyword evidence="6" id="KW-0238">DNA-binding</keyword>
<dbReference type="Proteomes" id="UP000231990">
    <property type="component" value="Unassembled WGS sequence"/>
</dbReference>
<reference evidence="11 12" key="1">
    <citation type="submission" date="2017-07" db="EMBL/GenBank/DDBJ databases">
        <title>Leptospira spp. isolated from tropical soils.</title>
        <authorList>
            <person name="Thibeaux R."/>
            <person name="Iraola G."/>
            <person name="Ferres I."/>
            <person name="Bierque E."/>
            <person name="Girault D."/>
            <person name="Soupe-Gilbert M.-E."/>
            <person name="Picardeau M."/>
            <person name="Goarant C."/>
        </authorList>
    </citation>
    <scope>NUCLEOTIDE SEQUENCE [LARGE SCALE GENOMIC DNA]</scope>
    <source>
        <strain evidence="10 12">FH1-B-B1</strain>
        <strain evidence="9 11">FH1-B-C1</strain>
    </source>
</reference>
<dbReference type="SUPFAM" id="SSF56672">
    <property type="entry name" value="DNA/RNA polymerases"/>
    <property type="match status" value="1"/>
</dbReference>
<dbReference type="Gene3D" id="1.10.132.60">
    <property type="entry name" value="DNA polymerase family B, C-terminal domain"/>
    <property type="match status" value="1"/>
</dbReference>
<dbReference type="InterPro" id="IPR050240">
    <property type="entry name" value="DNA_pol_type-B"/>
</dbReference>
<dbReference type="Pfam" id="PF00136">
    <property type="entry name" value="DNA_pol_B"/>
    <property type="match status" value="1"/>
</dbReference>
<dbReference type="OrthoDB" id="139066at2"/>
<protein>
    <recommendedName>
        <fullName evidence="2">DNA-directed DNA polymerase</fullName>
        <ecNumber evidence="2">2.7.7.7</ecNumber>
    </recommendedName>
</protein>
<comment type="similarity">
    <text evidence="1">Belongs to the DNA polymerase type-B family.</text>
</comment>
<dbReference type="Gene3D" id="3.30.420.10">
    <property type="entry name" value="Ribonuclease H-like superfamily/Ribonuclease H"/>
    <property type="match status" value="1"/>
</dbReference>
<dbReference type="InterPro" id="IPR043502">
    <property type="entry name" value="DNA/RNA_pol_sf"/>
</dbReference>
<dbReference type="GO" id="GO:0006261">
    <property type="term" value="P:DNA-templated DNA replication"/>
    <property type="evidence" value="ECO:0007669"/>
    <property type="project" value="TreeGrafter"/>
</dbReference>
<dbReference type="EMBL" id="NPDY01000029">
    <property type="protein sequence ID" value="PJZ68228.1"/>
    <property type="molecule type" value="Genomic_DNA"/>
</dbReference>
<dbReference type="PANTHER" id="PTHR10322:SF23">
    <property type="entry name" value="DNA POLYMERASE DELTA CATALYTIC SUBUNIT"/>
    <property type="match status" value="1"/>
</dbReference>
<evidence type="ECO:0000313" key="9">
    <source>
        <dbReference type="EMBL" id="PJZ68228.1"/>
    </source>
</evidence>
<evidence type="ECO:0000256" key="7">
    <source>
        <dbReference type="ARBA" id="ARBA00049244"/>
    </source>
</evidence>
<comment type="caution">
    <text evidence="10">The sequence shown here is derived from an EMBL/GenBank/DDBJ whole genome shotgun (WGS) entry which is preliminary data.</text>
</comment>
<gene>
    <name evidence="9" type="ORF">CH360_17390</name>
    <name evidence="10" type="ORF">CH373_17815</name>
</gene>
<dbReference type="InterPro" id="IPR006172">
    <property type="entry name" value="DNA-dir_DNA_pol_B"/>
</dbReference>
<evidence type="ECO:0000256" key="5">
    <source>
        <dbReference type="ARBA" id="ARBA00022932"/>
    </source>
</evidence>
<dbReference type="EMBL" id="NPDZ01000020">
    <property type="protein sequence ID" value="PJZ71775.1"/>
    <property type="molecule type" value="Genomic_DNA"/>
</dbReference>
<evidence type="ECO:0000256" key="6">
    <source>
        <dbReference type="ARBA" id="ARBA00023125"/>
    </source>
</evidence>
<name>A0A2M9ZI80_9LEPT</name>
<evidence type="ECO:0000259" key="8">
    <source>
        <dbReference type="Pfam" id="PF00136"/>
    </source>
</evidence>
<dbReference type="Gene3D" id="1.10.287.690">
    <property type="entry name" value="Helix hairpin bin"/>
    <property type="match status" value="1"/>
</dbReference>
<accession>A0A2M9ZI80</accession>
<dbReference type="GO" id="GO:0003677">
    <property type="term" value="F:DNA binding"/>
    <property type="evidence" value="ECO:0007669"/>
    <property type="project" value="UniProtKB-KW"/>
</dbReference>
<dbReference type="InterPro" id="IPR036397">
    <property type="entry name" value="RNaseH_sf"/>
</dbReference>
<evidence type="ECO:0000313" key="10">
    <source>
        <dbReference type="EMBL" id="PJZ71775.1"/>
    </source>
</evidence>
<dbReference type="GO" id="GO:0003887">
    <property type="term" value="F:DNA-directed DNA polymerase activity"/>
    <property type="evidence" value="ECO:0007669"/>
    <property type="project" value="UniProtKB-KW"/>
</dbReference>
<evidence type="ECO:0000256" key="1">
    <source>
        <dbReference type="ARBA" id="ARBA00005755"/>
    </source>
</evidence>
<dbReference type="GO" id="GO:0000166">
    <property type="term" value="F:nucleotide binding"/>
    <property type="evidence" value="ECO:0007669"/>
    <property type="project" value="InterPro"/>
</dbReference>
<keyword evidence="11" id="KW-1185">Reference proteome</keyword>
<sequence length="777" mass="89990">MNDQPQIAEGYLFDIYHAEERMYVWIKDFEGHPHLFHDFYCPVIYAKGEEYLLRKLVGRLYQLNALASPPLYESRKLFYENRSVPVLKLIISKPSILNKITKKLYALYGKFDIYHSDIDVSTGYMYEKGLYPLCKLQIQYNDTPQGKIIQQIKSETLPTDLEYQLPSLKTIQMYMKQNHRIGIRKENPIIIETKSKIHELYSTNPRIILEKLDIILKEEDPDIILSAYGDQYILPYIFTQAQKIGFVPALDRDVTAPIRRNIVTKGTSYNTYGVMVFRAPAYPLFGRWHIDSSNSFVYKESELLGTIELARLSRLPVQRMARASTGKALTYIETDVAFRRGYLIPWQKSAVESPKTALQLLEVDKGGLVFQPDVSYGKTAENVAQLDFAQMYPTIMVLHNISPECVNCPCCSSDPTAPVVPKASYHICNKRLGVVSEALEHVLERRKYYKKREKETTGKISEEYKAKQASLKWMLVTSFGYLGYRNAKFGRLESHESVNAFSREKLLTAKEIVEERGYVFIHAITDSIFIRKSDSSAFSKLELDEICSEIFKQTNIEISVDGIYSWVVFVPSTQDPEMPVANRYMGRFNTGELKYRGIGARRKDLPVFVKSAQIEMLEWMKGKETIRELRSAESEILRIFQKYDTLLAKGQVLWEDLLLRKTASRESEEYEVDNATALSVNKLSEMGIQVQAGEKVRYIVSNRNSKTKGIRYITEEEMYSNSRKKPPKIDVDFYRKLLLSAFKEIWVEFSSFWNFNSLIDDQLYLPFREKDFSRVSV</sequence>
<evidence type="ECO:0000256" key="3">
    <source>
        <dbReference type="ARBA" id="ARBA00022679"/>
    </source>
</evidence>
<dbReference type="SMART" id="SM00486">
    <property type="entry name" value="POLBc"/>
    <property type="match status" value="1"/>
</dbReference>
<dbReference type="EC" id="2.7.7.7" evidence="2"/>
<evidence type="ECO:0000313" key="11">
    <source>
        <dbReference type="Proteomes" id="UP000231962"/>
    </source>
</evidence>
<dbReference type="InterPro" id="IPR006134">
    <property type="entry name" value="DNA-dir_DNA_pol_B_multi_dom"/>
</dbReference>
<organism evidence="10 12">
    <name type="scientific">Leptospira perolatii</name>
    <dbReference type="NCBI Taxonomy" id="2023191"/>
    <lineage>
        <taxon>Bacteria</taxon>
        <taxon>Pseudomonadati</taxon>
        <taxon>Spirochaetota</taxon>
        <taxon>Spirochaetia</taxon>
        <taxon>Leptospirales</taxon>
        <taxon>Leptospiraceae</taxon>
        <taxon>Leptospira</taxon>
    </lineage>
</organism>
<feature type="domain" description="DNA-directed DNA polymerase family B multifunctional" evidence="8">
    <location>
        <begin position="364"/>
        <end position="740"/>
    </location>
</feature>
<evidence type="ECO:0000256" key="2">
    <source>
        <dbReference type="ARBA" id="ARBA00012417"/>
    </source>
</evidence>
<dbReference type="Proteomes" id="UP000231962">
    <property type="component" value="Unassembled WGS sequence"/>
</dbReference>